<organism evidence="12 13">
    <name type="scientific">Panagrellus redivivus</name>
    <name type="common">Microworm</name>
    <dbReference type="NCBI Taxonomy" id="6233"/>
    <lineage>
        <taxon>Eukaryota</taxon>
        <taxon>Metazoa</taxon>
        <taxon>Ecdysozoa</taxon>
        <taxon>Nematoda</taxon>
        <taxon>Chromadorea</taxon>
        <taxon>Rhabditida</taxon>
        <taxon>Tylenchina</taxon>
        <taxon>Panagrolaimomorpha</taxon>
        <taxon>Panagrolaimoidea</taxon>
        <taxon>Panagrolaimidae</taxon>
        <taxon>Panagrellus</taxon>
    </lineage>
</organism>
<feature type="region of interest" description="Disordered" evidence="10">
    <location>
        <begin position="268"/>
        <end position="299"/>
    </location>
</feature>
<evidence type="ECO:0000256" key="3">
    <source>
        <dbReference type="ARBA" id="ARBA00022737"/>
    </source>
</evidence>
<dbReference type="CDD" id="cd20805">
    <property type="entry name" value="C1_DGK_rpt2"/>
    <property type="match status" value="1"/>
</dbReference>
<comment type="subcellular location">
    <subcellularLocation>
        <location evidence="1">Nucleus</location>
    </subcellularLocation>
</comment>
<dbReference type="PROSITE" id="PS50157">
    <property type="entry name" value="ZINC_FINGER_C2H2_2"/>
    <property type="match status" value="1"/>
</dbReference>
<accession>A0A7E4W0I4</accession>
<dbReference type="Gene3D" id="3.30.160.60">
    <property type="entry name" value="Classic Zinc Finger"/>
    <property type="match status" value="1"/>
</dbReference>
<dbReference type="GO" id="GO:0008270">
    <property type="term" value="F:zinc ion binding"/>
    <property type="evidence" value="ECO:0007669"/>
    <property type="project" value="UniProtKB-KW"/>
</dbReference>
<evidence type="ECO:0000313" key="12">
    <source>
        <dbReference type="Proteomes" id="UP000492821"/>
    </source>
</evidence>
<dbReference type="SMART" id="SM00355">
    <property type="entry name" value="ZnF_C2H2"/>
    <property type="match status" value="2"/>
</dbReference>
<dbReference type="InterPro" id="IPR036236">
    <property type="entry name" value="Znf_C2H2_sf"/>
</dbReference>
<sequence length="323" mass="34880">MFGAASAAPVNAFQALLMASNHANAVPVSPEPVPSQGSPDFVTSLLKELSKQQQQSQQVSVNPFFPVVMPNLFGGFDIQAQMETIRNMLYQQELMRLLSESASVSAAKLTSPVPSREAITPENGSRKRPVSSSSSMQSEGASTSAPVAKRSKQVRKLLSDDAETNSPVSGMHIKELSEITADELAKASELDPSAPLVNITEESRQKIAEIPNVIGDSICSLCKVKFDDVFRLAMHKCPRIVHEEYKCTECDKTFPCPANLASHRRWHMPNAKGKGRSASSSASVSTVSRESTPSEQSKVDISLPGSLFGDDLFSKLSPMIKSI</sequence>
<reference evidence="13" key="2">
    <citation type="submission" date="2020-10" db="UniProtKB">
        <authorList>
            <consortium name="WormBaseParasite"/>
        </authorList>
    </citation>
    <scope>IDENTIFICATION</scope>
</reference>
<dbReference type="GO" id="GO:0005634">
    <property type="term" value="C:nucleus"/>
    <property type="evidence" value="ECO:0007669"/>
    <property type="project" value="UniProtKB-SubCell"/>
</dbReference>
<dbReference type="GO" id="GO:0017053">
    <property type="term" value="C:transcription repressor complex"/>
    <property type="evidence" value="ECO:0007669"/>
    <property type="project" value="TreeGrafter"/>
</dbReference>
<dbReference type="FunFam" id="3.30.160.60:FF:000065">
    <property type="entry name" value="B-cell CLL/lymphoma 6, member B"/>
    <property type="match status" value="1"/>
</dbReference>
<name>A0A7E4W0I4_PANRE</name>
<evidence type="ECO:0000256" key="7">
    <source>
        <dbReference type="ARBA" id="ARBA00023163"/>
    </source>
</evidence>
<evidence type="ECO:0000256" key="10">
    <source>
        <dbReference type="SAM" id="MobiDB-lite"/>
    </source>
</evidence>
<evidence type="ECO:0000313" key="13">
    <source>
        <dbReference type="WBParaSite" id="Pan_g4680.t1"/>
    </source>
</evidence>
<evidence type="ECO:0000256" key="1">
    <source>
        <dbReference type="ARBA" id="ARBA00004123"/>
    </source>
</evidence>
<keyword evidence="4 9" id="KW-0863">Zinc-finger</keyword>
<dbReference type="PANTHER" id="PTHR15065">
    <property type="entry name" value="INSULINOMA-ASSOCIATED 1"/>
    <property type="match status" value="1"/>
</dbReference>
<feature type="compositionally biased region" description="Low complexity" evidence="10">
    <location>
        <begin position="130"/>
        <end position="144"/>
    </location>
</feature>
<proteinExistence type="predicted"/>
<evidence type="ECO:0000256" key="6">
    <source>
        <dbReference type="ARBA" id="ARBA00023015"/>
    </source>
</evidence>
<dbReference type="PANTHER" id="PTHR15065:SF4">
    <property type="entry name" value="LD18634P"/>
    <property type="match status" value="1"/>
</dbReference>
<keyword evidence="2" id="KW-0479">Metal-binding</keyword>
<evidence type="ECO:0000259" key="11">
    <source>
        <dbReference type="PROSITE" id="PS50157"/>
    </source>
</evidence>
<protein>
    <submittedName>
        <fullName evidence="13">C2H2-type domain-containing protein</fullName>
    </submittedName>
</protein>
<keyword evidence="7" id="KW-0804">Transcription</keyword>
<evidence type="ECO:0000256" key="9">
    <source>
        <dbReference type="PROSITE-ProRule" id="PRU00042"/>
    </source>
</evidence>
<reference evidence="12" key="1">
    <citation type="journal article" date="2013" name="Genetics">
        <title>The draft genome and transcriptome of Panagrellus redivivus are shaped by the harsh demands of a free-living lifestyle.</title>
        <authorList>
            <person name="Srinivasan J."/>
            <person name="Dillman A.R."/>
            <person name="Macchietto M.G."/>
            <person name="Heikkinen L."/>
            <person name="Lakso M."/>
            <person name="Fracchia K.M."/>
            <person name="Antoshechkin I."/>
            <person name="Mortazavi A."/>
            <person name="Wong G."/>
            <person name="Sternberg P.W."/>
        </authorList>
    </citation>
    <scope>NUCLEOTIDE SEQUENCE [LARGE SCALE GENOMIC DNA]</scope>
    <source>
        <strain evidence="12">MT8872</strain>
    </source>
</reference>
<dbReference type="WBParaSite" id="Pan_g4680.t1">
    <property type="protein sequence ID" value="Pan_g4680.t1"/>
    <property type="gene ID" value="Pan_g4680"/>
</dbReference>
<evidence type="ECO:0000256" key="8">
    <source>
        <dbReference type="ARBA" id="ARBA00023242"/>
    </source>
</evidence>
<dbReference type="Proteomes" id="UP000492821">
    <property type="component" value="Unassembled WGS sequence"/>
</dbReference>
<dbReference type="InterPro" id="IPR042972">
    <property type="entry name" value="INSM1/2"/>
</dbReference>
<dbReference type="GO" id="GO:0010564">
    <property type="term" value="P:regulation of cell cycle process"/>
    <property type="evidence" value="ECO:0007669"/>
    <property type="project" value="TreeGrafter"/>
</dbReference>
<keyword evidence="8" id="KW-0539">Nucleus</keyword>
<dbReference type="PROSITE" id="PS00028">
    <property type="entry name" value="ZINC_FINGER_C2H2_1"/>
    <property type="match status" value="1"/>
</dbReference>
<evidence type="ECO:0000256" key="4">
    <source>
        <dbReference type="ARBA" id="ARBA00022771"/>
    </source>
</evidence>
<dbReference type="GO" id="GO:0000978">
    <property type="term" value="F:RNA polymerase II cis-regulatory region sequence-specific DNA binding"/>
    <property type="evidence" value="ECO:0007669"/>
    <property type="project" value="TreeGrafter"/>
</dbReference>
<dbReference type="GO" id="GO:0001227">
    <property type="term" value="F:DNA-binding transcription repressor activity, RNA polymerase II-specific"/>
    <property type="evidence" value="ECO:0007669"/>
    <property type="project" value="TreeGrafter"/>
</dbReference>
<feature type="region of interest" description="Disordered" evidence="10">
    <location>
        <begin position="106"/>
        <end position="171"/>
    </location>
</feature>
<evidence type="ECO:0000256" key="5">
    <source>
        <dbReference type="ARBA" id="ARBA00022833"/>
    </source>
</evidence>
<evidence type="ECO:0000256" key="2">
    <source>
        <dbReference type="ARBA" id="ARBA00022723"/>
    </source>
</evidence>
<keyword evidence="3" id="KW-0677">Repeat</keyword>
<dbReference type="InterPro" id="IPR013087">
    <property type="entry name" value="Znf_C2H2_type"/>
</dbReference>
<keyword evidence="6" id="KW-0805">Transcription regulation</keyword>
<dbReference type="AlphaFoldDB" id="A0A7E4W0I4"/>
<feature type="compositionally biased region" description="Low complexity" evidence="10">
    <location>
        <begin position="276"/>
        <end position="291"/>
    </location>
</feature>
<dbReference type="SUPFAM" id="SSF57667">
    <property type="entry name" value="beta-beta-alpha zinc fingers"/>
    <property type="match status" value="1"/>
</dbReference>
<keyword evidence="12" id="KW-1185">Reference proteome</keyword>
<keyword evidence="5" id="KW-0862">Zinc</keyword>
<dbReference type="GO" id="GO:0030182">
    <property type="term" value="P:neuron differentiation"/>
    <property type="evidence" value="ECO:0007669"/>
    <property type="project" value="TreeGrafter"/>
</dbReference>
<feature type="domain" description="C2H2-type" evidence="11">
    <location>
        <begin position="245"/>
        <end position="272"/>
    </location>
</feature>